<keyword evidence="1" id="KW-0175">Coiled coil</keyword>
<reference evidence="2" key="2">
    <citation type="submission" date="2021-04" db="EMBL/GenBank/DDBJ databases">
        <authorList>
            <person name="Gilroy R."/>
        </authorList>
    </citation>
    <scope>NUCLEOTIDE SEQUENCE</scope>
    <source>
        <strain evidence="2">CHK199-9574</strain>
    </source>
</reference>
<dbReference type="EMBL" id="DXCO01000002">
    <property type="protein sequence ID" value="HIY77448.1"/>
    <property type="molecule type" value="Genomic_DNA"/>
</dbReference>
<name>A0A9D1Z740_9FIRM</name>
<feature type="coiled-coil region" evidence="1">
    <location>
        <begin position="65"/>
        <end position="141"/>
    </location>
</feature>
<evidence type="ECO:0000313" key="3">
    <source>
        <dbReference type="Proteomes" id="UP000824135"/>
    </source>
</evidence>
<proteinExistence type="predicted"/>
<dbReference type="Proteomes" id="UP000824135">
    <property type="component" value="Unassembled WGS sequence"/>
</dbReference>
<evidence type="ECO:0000313" key="2">
    <source>
        <dbReference type="EMBL" id="HIY77448.1"/>
    </source>
</evidence>
<protein>
    <submittedName>
        <fullName evidence="2">Uncharacterized protein</fullName>
    </submittedName>
</protein>
<reference evidence="2" key="1">
    <citation type="journal article" date="2021" name="PeerJ">
        <title>Extensive microbial diversity within the chicken gut microbiome revealed by metagenomics and culture.</title>
        <authorList>
            <person name="Gilroy R."/>
            <person name="Ravi A."/>
            <person name="Getino M."/>
            <person name="Pursley I."/>
            <person name="Horton D.L."/>
            <person name="Alikhan N.F."/>
            <person name="Baker D."/>
            <person name="Gharbi K."/>
            <person name="Hall N."/>
            <person name="Watson M."/>
            <person name="Adriaenssens E.M."/>
            <person name="Foster-Nyarko E."/>
            <person name="Jarju S."/>
            <person name="Secka A."/>
            <person name="Antonio M."/>
            <person name="Oren A."/>
            <person name="Chaudhuri R.R."/>
            <person name="La Ragione R."/>
            <person name="Hildebrand F."/>
            <person name="Pallen M.J."/>
        </authorList>
    </citation>
    <scope>NUCLEOTIDE SEQUENCE</scope>
    <source>
        <strain evidence="2">CHK199-9574</strain>
    </source>
</reference>
<dbReference type="AlphaFoldDB" id="A0A9D1Z740"/>
<gene>
    <name evidence="2" type="ORF">H9728_00210</name>
</gene>
<organism evidence="2 3">
    <name type="scientific">Candidatus Borkfalkia excrementavium</name>
    <dbReference type="NCBI Taxonomy" id="2838505"/>
    <lineage>
        <taxon>Bacteria</taxon>
        <taxon>Bacillati</taxon>
        <taxon>Bacillota</taxon>
        <taxon>Clostridia</taxon>
        <taxon>Christensenellales</taxon>
        <taxon>Christensenellaceae</taxon>
        <taxon>Candidatus Borkfalkia</taxon>
    </lineage>
</organism>
<comment type="caution">
    <text evidence="2">The sequence shown here is derived from an EMBL/GenBank/DDBJ whole genome shotgun (WGS) entry which is preliminary data.</text>
</comment>
<sequence length="602" mass="65803">MSSFIDQKTNGLSPVERLKVTDKYLAELEGVLSSMDEIASLRAKNGQPASDEVGGYKRSSVVNMIAELKKQKNAILDEIDKNERAAAKRIAEERRAAEESKKQAVQNAAAVAKREAEKTAAEVARKEAEKAASALAAKSEQTALSPKDSAIESFRKGDPSLAIEGMYTGLSMDIEKMRDDILQEMKYTYKQDMAIYDDLSEKIAAITPIDMAALEERLKPLQALAALAERLDNLQPINYDELAAKVAEKVTPENIDYDELARRVASVMAANEAAVGSMQLNAVEKKIDSVQNTLSGAVSVKQLPEFKKLDSLIAEYLRTLSYDHIPDILVTADAIKNIANRYILSGNALRGETMLSDLRMRLTRVNVWGATALTAVDDAIRSSNLPVLYSEEAFAAFRDACREFEQSSAVADDELAERVARSKNVLFNDADQHIMDRDTLSELMALGEELAGAAPDEQQVKDLTQLKKELMSFNLSGFIDLVPAVPEEGQAASSVDTETILDAIRHINVTVTAPSAEAPAAAAPLTESAKLAELSKRKPSVAVGKQKVLRPAVSAKDNKTEKTDQPLRTVRRSIKINDENPDSLSKKLVEELALKIANSRVR</sequence>
<evidence type="ECO:0000256" key="1">
    <source>
        <dbReference type="SAM" id="Coils"/>
    </source>
</evidence>
<accession>A0A9D1Z740</accession>